<dbReference type="Proteomes" id="UP000215335">
    <property type="component" value="Unassembled WGS sequence"/>
</dbReference>
<dbReference type="EMBL" id="NNAY01007404">
    <property type="protein sequence ID" value="OXU16321.1"/>
    <property type="molecule type" value="Genomic_DNA"/>
</dbReference>
<evidence type="ECO:0000313" key="2">
    <source>
        <dbReference type="EMBL" id="OXU16321.1"/>
    </source>
</evidence>
<name>A0A232ED93_9HYME</name>
<organism evidence="2 3">
    <name type="scientific">Trichomalopsis sarcophagae</name>
    <dbReference type="NCBI Taxonomy" id="543379"/>
    <lineage>
        <taxon>Eukaryota</taxon>
        <taxon>Metazoa</taxon>
        <taxon>Ecdysozoa</taxon>
        <taxon>Arthropoda</taxon>
        <taxon>Hexapoda</taxon>
        <taxon>Insecta</taxon>
        <taxon>Pterygota</taxon>
        <taxon>Neoptera</taxon>
        <taxon>Endopterygota</taxon>
        <taxon>Hymenoptera</taxon>
        <taxon>Apocrita</taxon>
        <taxon>Proctotrupomorpha</taxon>
        <taxon>Chalcidoidea</taxon>
        <taxon>Pteromalidae</taxon>
        <taxon>Pteromalinae</taxon>
        <taxon>Trichomalopsis</taxon>
    </lineage>
</organism>
<keyword evidence="3" id="KW-1185">Reference proteome</keyword>
<sequence length="131" mass="15399">MYCDDFLGSKVQNTCKITDITYFGFGNYVPNDVLEQLKLSEHSAKLFFEMDKRFVQIHSFIADDETNQEFTVCNLIRTRHRFSKHYNNLQVIENINTESIIIQTNEIMTICIFIQLLGTMYICALPNLLHY</sequence>
<comment type="caution">
    <text evidence="2">The sequence shown here is derived from an EMBL/GenBank/DDBJ whole genome shotgun (WGS) entry which is preliminary data.</text>
</comment>
<evidence type="ECO:0000313" key="3">
    <source>
        <dbReference type="Proteomes" id="UP000215335"/>
    </source>
</evidence>
<keyword evidence="1" id="KW-0472">Membrane</keyword>
<gene>
    <name evidence="2" type="ORF">TSAR_004736</name>
</gene>
<accession>A0A232ED93</accession>
<evidence type="ECO:0000256" key="1">
    <source>
        <dbReference type="SAM" id="Phobius"/>
    </source>
</evidence>
<feature type="transmembrane region" description="Helical" evidence="1">
    <location>
        <begin position="107"/>
        <end position="129"/>
    </location>
</feature>
<reference evidence="2 3" key="1">
    <citation type="journal article" date="2017" name="Curr. Biol.">
        <title>The Evolution of Venom by Co-option of Single-Copy Genes.</title>
        <authorList>
            <person name="Martinson E.O."/>
            <person name="Mrinalini"/>
            <person name="Kelkar Y.D."/>
            <person name="Chang C.H."/>
            <person name="Werren J.H."/>
        </authorList>
    </citation>
    <scope>NUCLEOTIDE SEQUENCE [LARGE SCALE GENOMIC DNA]</scope>
    <source>
        <strain evidence="2 3">Alberta</strain>
        <tissue evidence="2">Whole body</tissue>
    </source>
</reference>
<dbReference type="AlphaFoldDB" id="A0A232ED93"/>
<keyword evidence="1" id="KW-1133">Transmembrane helix</keyword>
<protein>
    <submittedName>
        <fullName evidence="2">Uncharacterized protein</fullName>
    </submittedName>
</protein>
<proteinExistence type="predicted"/>
<keyword evidence="1" id="KW-0812">Transmembrane</keyword>